<name>A0ABV9RPK7_9PSEU</name>
<sequence length="215" mass="23225">MPFSDRAEAGRQLARRLQHLRGEDLVVLALPRGGFPVAAEVAAALDAPLDVILVRKLGMPLQPELAMGAVGEGGVLVLNRSLVRRAKVGKAELAEIERGARDEIDRRARRFRPGRDRLSLVGRTALLVDDGIATGATARAACRVARELGAARVVLAAPVCAPDAAPRVRDEVDELVCLETPEEFFGVGGSYADFRQLPDEEMVELLRRAVHDEPV</sequence>
<dbReference type="Proteomes" id="UP001595909">
    <property type="component" value="Unassembled WGS sequence"/>
</dbReference>
<evidence type="ECO:0000313" key="2">
    <source>
        <dbReference type="EMBL" id="MFC4835236.1"/>
    </source>
</evidence>
<keyword evidence="3" id="KW-1185">Reference proteome</keyword>
<dbReference type="EMBL" id="JBHSIM010000048">
    <property type="protein sequence ID" value="MFC4835236.1"/>
    <property type="molecule type" value="Genomic_DNA"/>
</dbReference>
<accession>A0ABV9RPK7</accession>
<proteinExistence type="predicted"/>
<evidence type="ECO:0000259" key="1">
    <source>
        <dbReference type="Pfam" id="PF00156"/>
    </source>
</evidence>
<dbReference type="RefSeq" id="WP_274186940.1">
    <property type="nucleotide sequence ID" value="NZ_BAABHN010000048.1"/>
</dbReference>
<keyword evidence="2" id="KW-0328">Glycosyltransferase</keyword>
<dbReference type="InterPro" id="IPR029057">
    <property type="entry name" value="PRTase-like"/>
</dbReference>
<organism evidence="2 3">
    <name type="scientific">Actinomycetospora chibensis</name>
    <dbReference type="NCBI Taxonomy" id="663606"/>
    <lineage>
        <taxon>Bacteria</taxon>
        <taxon>Bacillati</taxon>
        <taxon>Actinomycetota</taxon>
        <taxon>Actinomycetes</taxon>
        <taxon>Pseudonocardiales</taxon>
        <taxon>Pseudonocardiaceae</taxon>
        <taxon>Actinomycetospora</taxon>
    </lineage>
</organism>
<keyword evidence="2" id="KW-0808">Transferase</keyword>
<reference evidence="3" key="1">
    <citation type="journal article" date="2019" name="Int. J. Syst. Evol. Microbiol.">
        <title>The Global Catalogue of Microorganisms (GCM) 10K type strain sequencing project: providing services to taxonomists for standard genome sequencing and annotation.</title>
        <authorList>
            <consortium name="The Broad Institute Genomics Platform"/>
            <consortium name="The Broad Institute Genome Sequencing Center for Infectious Disease"/>
            <person name="Wu L."/>
            <person name="Ma J."/>
        </authorList>
    </citation>
    <scope>NUCLEOTIDE SEQUENCE [LARGE SCALE GENOMIC DNA]</scope>
    <source>
        <strain evidence="3">CCUG 50347</strain>
    </source>
</reference>
<gene>
    <name evidence="2" type="ORF">ACFPEL_22700</name>
</gene>
<dbReference type="SUPFAM" id="SSF53271">
    <property type="entry name" value="PRTase-like"/>
    <property type="match status" value="1"/>
</dbReference>
<dbReference type="Gene3D" id="3.30.1310.20">
    <property type="entry name" value="PRTase-like"/>
    <property type="match status" value="1"/>
</dbReference>
<dbReference type="CDD" id="cd06223">
    <property type="entry name" value="PRTases_typeI"/>
    <property type="match status" value="1"/>
</dbReference>
<comment type="caution">
    <text evidence="2">The sequence shown here is derived from an EMBL/GenBank/DDBJ whole genome shotgun (WGS) entry which is preliminary data.</text>
</comment>
<dbReference type="InterPro" id="IPR000836">
    <property type="entry name" value="PRTase_dom"/>
</dbReference>
<protein>
    <submittedName>
        <fullName evidence="2">Phosphoribosyltransferase</fullName>
    </submittedName>
</protein>
<dbReference type="Pfam" id="PF00156">
    <property type="entry name" value="Pribosyltran"/>
    <property type="match status" value="1"/>
</dbReference>
<dbReference type="Gene3D" id="3.40.50.2020">
    <property type="match status" value="1"/>
</dbReference>
<evidence type="ECO:0000313" key="3">
    <source>
        <dbReference type="Proteomes" id="UP001595909"/>
    </source>
</evidence>
<feature type="domain" description="Phosphoribosyltransferase" evidence="1">
    <location>
        <begin position="11"/>
        <end position="184"/>
    </location>
</feature>
<dbReference type="GO" id="GO:0016757">
    <property type="term" value="F:glycosyltransferase activity"/>
    <property type="evidence" value="ECO:0007669"/>
    <property type="project" value="UniProtKB-KW"/>
</dbReference>